<dbReference type="Gene3D" id="2.60.40.1120">
    <property type="entry name" value="Carboxypeptidase-like, regulatory domain"/>
    <property type="match status" value="1"/>
</dbReference>
<evidence type="ECO:0000313" key="3">
    <source>
        <dbReference type="Proteomes" id="UP001338309"/>
    </source>
</evidence>
<sequence length="249" mass="27331">MGFSCTGPDESPKALVNIFLVDAPAQWDSVVVELQGVEIELVISGREGQIETVFLPYEPGNKQVNVSLLVGGDILPISRREFQIGNITKATLRLGTNNLLYLGERAYPLRLPNGQTDFPGDLSISMEPGISYDIIVDFDLEKSIQVTQSDPLTFSFQPTLDIKSGIGQGTVQGSVSPTTLKPAIYAIRDFDSLSTHMNPSGTYVFRLDPGTYSIYVDPKDASYLPDTLQNIQVREGQRTNAERITLSKK</sequence>
<reference evidence="2 3" key="1">
    <citation type="submission" date="2023-08" db="EMBL/GenBank/DDBJ databases">
        <title>Draft genome sequence of Algoriphagus confluentis.</title>
        <authorList>
            <person name="Takatani N."/>
            <person name="Hosokawa M."/>
            <person name="Sawabe T."/>
        </authorList>
    </citation>
    <scope>NUCLEOTIDE SEQUENCE [LARGE SCALE GENOMIC DNA]</scope>
    <source>
        <strain evidence="2 3">NBRC 111222</strain>
    </source>
</reference>
<accession>A0ABQ6PQ60</accession>
<dbReference type="Pfam" id="PF14321">
    <property type="entry name" value="DUF4382"/>
    <property type="match status" value="1"/>
</dbReference>
<comment type="caution">
    <text evidence="2">The sequence shown here is derived from an EMBL/GenBank/DDBJ whole genome shotgun (WGS) entry which is preliminary data.</text>
</comment>
<dbReference type="InterPro" id="IPR025491">
    <property type="entry name" value="DUF4382"/>
</dbReference>
<evidence type="ECO:0000313" key="2">
    <source>
        <dbReference type="EMBL" id="GMQ30047.1"/>
    </source>
</evidence>
<dbReference type="Proteomes" id="UP001338309">
    <property type="component" value="Unassembled WGS sequence"/>
</dbReference>
<name>A0ABQ6PQ60_9BACT</name>
<dbReference type="EMBL" id="BTPD01000008">
    <property type="protein sequence ID" value="GMQ30047.1"/>
    <property type="molecule type" value="Genomic_DNA"/>
</dbReference>
<protein>
    <recommendedName>
        <fullName evidence="1">DUF4382 domain-containing protein</fullName>
    </recommendedName>
</protein>
<proteinExistence type="predicted"/>
<gene>
    <name evidence="2" type="ORF">Aconfl_26900</name>
</gene>
<organism evidence="2 3">
    <name type="scientific">Algoriphagus confluentis</name>
    <dbReference type="NCBI Taxonomy" id="1697556"/>
    <lineage>
        <taxon>Bacteria</taxon>
        <taxon>Pseudomonadati</taxon>
        <taxon>Bacteroidota</taxon>
        <taxon>Cytophagia</taxon>
        <taxon>Cytophagales</taxon>
        <taxon>Cyclobacteriaceae</taxon>
        <taxon>Algoriphagus</taxon>
    </lineage>
</organism>
<feature type="domain" description="DUF4382" evidence="1">
    <location>
        <begin position="14"/>
        <end position="150"/>
    </location>
</feature>
<evidence type="ECO:0000259" key="1">
    <source>
        <dbReference type="Pfam" id="PF14321"/>
    </source>
</evidence>
<keyword evidence="3" id="KW-1185">Reference proteome</keyword>